<name>A0A841R4R2_9SPIO</name>
<dbReference type="GO" id="GO:0006508">
    <property type="term" value="P:proteolysis"/>
    <property type="evidence" value="ECO:0007669"/>
    <property type="project" value="InterPro"/>
</dbReference>
<feature type="chain" id="PRO_5032912988" description="Peptidase C14 caspase domain-containing protein" evidence="1">
    <location>
        <begin position="21"/>
        <end position="786"/>
    </location>
</feature>
<organism evidence="3 4">
    <name type="scientific">Spirochaeta isovalerica</name>
    <dbReference type="NCBI Taxonomy" id="150"/>
    <lineage>
        <taxon>Bacteria</taxon>
        <taxon>Pseudomonadati</taxon>
        <taxon>Spirochaetota</taxon>
        <taxon>Spirochaetia</taxon>
        <taxon>Spirochaetales</taxon>
        <taxon>Spirochaetaceae</taxon>
        <taxon>Spirochaeta</taxon>
    </lineage>
</organism>
<dbReference type="Proteomes" id="UP000587760">
    <property type="component" value="Unassembled WGS sequence"/>
</dbReference>
<dbReference type="SUPFAM" id="SSF52129">
    <property type="entry name" value="Caspase-like"/>
    <property type="match status" value="1"/>
</dbReference>
<evidence type="ECO:0000259" key="2">
    <source>
        <dbReference type="Pfam" id="PF00656"/>
    </source>
</evidence>
<dbReference type="InterPro" id="IPR029030">
    <property type="entry name" value="Caspase-like_dom_sf"/>
</dbReference>
<feature type="domain" description="Peptidase C14 caspase" evidence="2">
    <location>
        <begin position="28"/>
        <end position="254"/>
    </location>
</feature>
<proteinExistence type="predicted"/>
<keyword evidence="1" id="KW-0732">Signal</keyword>
<evidence type="ECO:0000313" key="3">
    <source>
        <dbReference type="EMBL" id="MBB6478783.1"/>
    </source>
</evidence>
<reference evidence="3 4" key="1">
    <citation type="submission" date="2020-08" db="EMBL/GenBank/DDBJ databases">
        <title>Genomic Encyclopedia of Type Strains, Phase IV (KMG-IV): sequencing the most valuable type-strain genomes for metagenomic binning, comparative biology and taxonomic classification.</title>
        <authorList>
            <person name="Goeker M."/>
        </authorList>
    </citation>
    <scope>NUCLEOTIDE SEQUENCE [LARGE SCALE GENOMIC DNA]</scope>
    <source>
        <strain evidence="3 4">DSM 2461</strain>
    </source>
</reference>
<dbReference type="Pfam" id="PF00656">
    <property type="entry name" value="Peptidase_C14"/>
    <property type="match status" value="1"/>
</dbReference>
<keyword evidence="4" id="KW-1185">Reference proteome</keyword>
<sequence>MMKNKLYILLIFSICSAAWSQEEPVGLRRYAIFAGSNNGGEERVQLEYAETDAMAMYRVLSEVGGLSPSDTILLKDPDVREIRDAFSQIQSKISENKEQNRRSEFIFYYSGHSDEAGILPGGKLYEYSELRKKIDAMDTEVKIAVLDSCSSGSFTRLKGGVKKAPFLIDESVDTKGHAFLTSSSENEAAQESDSIEGSYFTHYLITALRGAGDSTQDGTVTLTEAYSFAADETLARTTSSIAGAQHPSYSINLTGSGDLVLTDLREIVSSISIDKEIDGRIFFRDKSDRLVIEFRKRAGIPVSISLPGGVYKVQLENERGLSSAEVTVTNGETHLNNRAFTGVDRTFARVRGDDIPESEPEKPDWDNVENSLEQKMKEIRNMIDDKFGIMETEEENHDSVQEDIVENVEYKVFGVSFAPTRETANDVLNLSLSFIGKPYALYGASIGFMNMTYQDVYGVQIGALSNQTGRDNNGALISSIFNITNRDLRGAALSGVFNLTNGTVYGMQGAGVFNISSYRLMGFQTAGVFNITKNYSYGAQAAGVFNITEGTLSGFQTAGVFNIAGGQLNGAQISGVFNVADNINGVQIGLINVGKQVNGMQIGLINISDEIKGLPIGLLTISKNGILDFGGWYESSGFIYTGLQTGSRNFYNFAYLALPSDSAVSVFSAGIGIGARINLGSFYIDMDTSIKSVAIGSDYGEALKNTFTAGNINSVYPNARLSAGLKMFRVLSLYGGLSLDMHIPGVTNRSEYFHSTENPLILHNPENGEDVIEFHPHWFGGLKINF</sequence>
<protein>
    <recommendedName>
        <fullName evidence="2">Peptidase C14 caspase domain-containing protein</fullName>
    </recommendedName>
</protein>
<evidence type="ECO:0000313" key="4">
    <source>
        <dbReference type="Proteomes" id="UP000587760"/>
    </source>
</evidence>
<dbReference type="EMBL" id="JACHGJ010000001">
    <property type="protein sequence ID" value="MBB6478783.1"/>
    <property type="molecule type" value="Genomic_DNA"/>
</dbReference>
<gene>
    <name evidence="3" type="ORF">HNR50_000416</name>
</gene>
<dbReference type="AlphaFoldDB" id="A0A841R4R2"/>
<dbReference type="GO" id="GO:0004197">
    <property type="term" value="F:cysteine-type endopeptidase activity"/>
    <property type="evidence" value="ECO:0007669"/>
    <property type="project" value="InterPro"/>
</dbReference>
<dbReference type="InterPro" id="IPR011600">
    <property type="entry name" value="Pept_C14_caspase"/>
</dbReference>
<dbReference type="Gene3D" id="3.40.50.1460">
    <property type="match status" value="1"/>
</dbReference>
<comment type="caution">
    <text evidence="3">The sequence shown here is derived from an EMBL/GenBank/DDBJ whole genome shotgun (WGS) entry which is preliminary data.</text>
</comment>
<accession>A0A841R4R2</accession>
<evidence type="ECO:0000256" key="1">
    <source>
        <dbReference type="SAM" id="SignalP"/>
    </source>
</evidence>
<feature type="signal peptide" evidence="1">
    <location>
        <begin position="1"/>
        <end position="20"/>
    </location>
</feature>
<dbReference type="RefSeq" id="WP_184743001.1">
    <property type="nucleotide sequence ID" value="NZ_JACHGJ010000001.1"/>
</dbReference>